<dbReference type="GO" id="GO:0035673">
    <property type="term" value="F:oligopeptide transmembrane transporter activity"/>
    <property type="evidence" value="ECO:0007669"/>
    <property type="project" value="InterPro"/>
</dbReference>
<evidence type="ECO:0000256" key="1">
    <source>
        <dbReference type="ARBA" id="ARBA00004141"/>
    </source>
</evidence>
<dbReference type="NCBIfam" id="TIGR00727">
    <property type="entry name" value="ISP4_OPT"/>
    <property type="match status" value="1"/>
</dbReference>
<feature type="transmembrane region" description="Helical" evidence="9">
    <location>
        <begin position="206"/>
        <end position="222"/>
    </location>
</feature>
<name>A0AAV5QMG1_9ASCO</name>
<dbReference type="InterPro" id="IPR004813">
    <property type="entry name" value="OPT"/>
</dbReference>
<feature type="transmembrane region" description="Helical" evidence="9">
    <location>
        <begin position="381"/>
        <end position="407"/>
    </location>
</feature>
<evidence type="ECO:0008006" key="12">
    <source>
        <dbReference type="Google" id="ProtNLM"/>
    </source>
</evidence>
<dbReference type="EMBL" id="BTFZ01000011">
    <property type="protein sequence ID" value="GMM36145.1"/>
    <property type="molecule type" value="Genomic_DNA"/>
</dbReference>
<feature type="transmembrane region" description="Helical" evidence="9">
    <location>
        <begin position="70"/>
        <end position="90"/>
    </location>
</feature>
<evidence type="ECO:0000256" key="8">
    <source>
        <dbReference type="ARBA" id="ARBA00023136"/>
    </source>
</evidence>
<feature type="transmembrane region" description="Helical" evidence="9">
    <location>
        <begin position="179"/>
        <end position="200"/>
    </location>
</feature>
<comment type="similarity">
    <text evidence="2">Belongs to the oligopeptide OPT transporter family.</text>
</comment>
<dbReference type="GO" id="GO:0015031">
    <property type="term" value="P:protein transport"/>
    <property type="evidence" value="ECO:0007669"/>
    <property type="project" value="UniProtKB-KW"/>
</dbReference>
<evidence type="ECO:0000313" key="10">
    <source>
        <dbReference type="EMBL" id="GMM36145.1"/>
    </source>
</evidence>
<reference evidence="10 11" key="1">
    <citation type="journal article" date="2023" name="Elife">
        <title>Identification of key yeast species and microbe-microbe interactions impacting larval growth of Drosophila in the wild.</title>
        <authorList>
            <person name="Mure A."/>
            <person name="Sugiura Y."/>
            <person name="Maeda R."/>
            <person name="Honda K."/>
            <person name="Sakurai N."/>
            <person name="Takahashi Y."/>
            <person name="Watada M."/>
            <person name="Katoh T."/>
            <person name="Gotoh A."/>
            <person name="Gotoh Y."/>
            <person name="Taniguchi I."/>
            <person name="Nakamura K."/>
            <person name="Hayashi T."/>
            <person name="Katayama T."/>
            <person name="Uemura T."/>
            <person name="Hattori Y."/>
        </authorList>
    </citation>
    <scope>NUCLEOTIDE SEQUENCE [LARGE SCALE GENOMIC DNA]</scope>
    <source>
        <strain evidence="10 11">SC-9</strain>
    </source>
</reference>
<evidence type="ECO:0000256" key="4">
    <source>
        <dbReference type="ARBA" id="ARBA00022692"/>
    </source>
</evidence>
<dbReference type="NCBIfam" id="TIGR00728">
    <property type="entry name" value="OPT_sfam"/>
    <property type="match status" value="1"/>
</dbReference>
<organism evidence="10 11">
    <name type="scientific">Saccharomycopsis crataegensis</name>
    <dbReference type="NCBI Taxonomy" id="43959"/>
    <lineage>
        <taxon>Eukaryota</taxon>
        <taxon>Fungi</taxon>
        <taxon>Dikarya</taxon>
        <taxon>Ascomycota</taxon>
        <taxon>Saccharomycotina</taxon>
        <taxon>Saccharomycetes</taxon>
        <taxon>Saccharomycopsidaceae</taxon>
        <taxon>Saccharomycopsis</taxon>
    </lineage>
</organism>
<keyword evidence="6" id="KW-0653">Protein transport</keyword>
<feature type="transmembrane region" description="Helical" evidence="9">
    <location>
        <begin position="96"/>
        <end position="116"/>
    </location>
</feature>
<evidence type="ECO:0000256" key="3">
    <source>
        <dbReference type="ARBA" id="ARBA00022448"/>
    </source>
</evidence>
<feature type="transmembrane region" description="Helical" evidence="9">
    <location>
        <begin position="466"/>
        <end position="485"/>
    </location>
</feature>
<evidence type="ECO:0000256" key="2">
    <source>
        <dbReference type="ARBA" id="ARBA00008807"/>
    </source>
</evidence>
<evidence type="ECO:0000256" key="9">
    <source>
        <dbReference type="SAM" id="Phobius"/>
    </source>
</evidence>
<keyword evidence="4 9" id="KW-0812">Transmembrane</keyword>
<dbReference type="PANTHER" id="PTHR22601">
    <property type="entry name" value="ISP4 LIKE PROTEIN"/>
    <property type="match status" value="1"/>
</dbReference>
<comment type="caution">
    <text evidence="10">The sequence shown here is derived from an EMBL/GenBank/DDBJ whole genome shotgun (WGS) entry which is preliminary data.</text>
</comment>
<evidence type="ECO:0000256" key="7">
    <source>
        <dbReference type="ARBA" id="ARBA00022989"/>
    </source>
</evidence>
<keyword evidence="8 9" id="KW-0472">Membrane</keyword>
<comment type="subcellular location">
    <subcellularLocation>
        <location evidence="1">Membrane</location>
        <topology evidence="1">Multi-pass membrane protein</topology>
    </subcellularLocation>
</comment>
<evidence type="ECO:0000256" key="6">
    <source>
        <dbReference type="ARBA" id="ARBA00022927"/>
    </source>
</evidence>
<feature type="transmembrane region" description="Helical" evidence="9">
    <location>
        <begin position="437"/>
        <end position="459"/>
    </location>
</feature>
<dbReference type="RefSeq" id="XP_064853141.1">
    <property type="nucleotide sequence ID" value="XM_064997069.1"/>
</dbReference>
<keyword evidence="11" id="KW-1185">Reference proteome</keyword>
<proteinExistence type="inferred from homology"/>
<feature type="transmembrane region" description="Helical" evidence="9">
    <location>
        <begin position="694"/>
        <end position="719"/>
    </location>
</feature>
<evidence type="ECO:0000256" key="5">
    <source>
        <dbReference type="ARBA" id="ARBA00022856"/>
    </source>
</evidence>
<keyword evidence="7 9" id="KW-1133">Transmembrane helix</keyword>
<feature type="transmembrane region" description="Helical" evidence="9">
    <location>
        <begin position="659"/>
        <end position="682"/>
    </location>
</feature>
<gene>
    <name evidence="10" type="ORF">DASC09_034700</name>
</gene>
<keyword evidence="3" id="KW-0813">Transport</keyword>
<evidence type="ECO:0000313" key="11">
    <source>
        <dbReference type="Proteomes" id="UP001360560"/>
    </source>
</evidence>
<feature type="transmembrane region" description="Helical" evidence="9">
    <location>
        <begin position="311"/>
        <end position="334"/>
    </location>
</feature>
<dbReference type="InterPro" id="IPR004648">
    <property type="entry name" value="Oligpept_transpt"/>
</dbReference>
<dbReference type="GeneID" id="90074120"/>
<keyword evidence="5" id="KW-0571">Peptide transport</keyword>
<sequence length="755" mass="85163">MFQDHIHINCLKEDQDSKGYLDKEKHEDASLSSSSIGSQKLLEVIDITSEDIDAIVPTEDYEGEANTLRMWVISIVLSGVIGGVDSFFLLRYPTLHVGPIVAQLVAYPIGMLWYYIVPAWSIPLPFGKSIHLNPGPFNQKEHTCVFIMANLVDSAAMVNKNVSVEFFYFKRDIGIDRMLLLHISSFLMAFCWAGLSTDILVTPANITWPGVLSICALFPTLHSRENIPVGNWKISRLNFFVVVFFLSFVWYWFPDLIAPFFSDIGAWISWIRPENATLSQIFGVKTGLGLFPLTLDWTQVSSLNNPLTTPFWSTACIFFSFVFWIWIVMPGLYYQNHWQTAHFPIMTSAIYDVKGKSYDASKVIDSKWSLDYAKFKKYSPVMLPIAFLMNLALGLAAFSAMMVSFFFRFHEDVIGGLRNKKTDAHNVAMEKYKRFPWYFYVCIGLIALGMGFGFSGGWVDIEFSPASYIVSLVVGGGLFLPLSLIESRSNFEVALSSFFEIVAAFWFKGKPISIMFFYTMGFGTLQHAKHAASAAKVGHYMKVPPKVVMSVLLVSSVWAGLVSPAVTGYLIEHLKEVCTAEAKNDMYCRSSKTQYNSYLVWGLFGTHIYSHGGRYSWVMWFFFIGAGTASIVCLMQLKWKKNVFLQKFNTTLFFGGASNIPSVTGINYSSWAFVAFIMNIWVHRRRHGWWKKYNLVMAVGLDCGVAIAAIIIYFCVVYTGGSDGFSWWGTEVSKKGCDHTGCPHLTSKITPPEGW</sequence>
<dbReference type="GO" id="GO:0016020">
    <property type="term" value="C:membrane"/>
    <property type="evidence" value="ECO:0007669"/>
    <property type="project" value="UniProtKB-SubCell"/>
</dbReference>
<dbReference type="Pfam" id="PF03169">
    <property type="entry name" value="OPT"/>
    <property type="match status" value="1"/>
</dbReference>
<dbReference type="Proteomes" id="UP001360560">
    <property type="component" value="Unassembled WGS sequence"/>
</dbReference>
<feature type="transmembrane region" description="Helical" evidence="9">
    <location>
        <begin position="234"/>
        <end position="253"/>
    </location>
</feature>
<accession>A0AAV5QMG1</accession>
<protein>
    <recommendedName>
        <fullName evidence="12">Oligopeptide transporter</fullName>
    </recommendedName>
</protein>
<dbReference type="AlphaFoldDB" id="A0AAV5QMG1"/>
<feature type="transmembrane region" description="Helical" evidence="9">
    <location>
        <begin position="617"/>
        <end position="639"/>
    </location>
</feature>